<accession>A0A9P1CDU0</accession>
<feature type="region of interest" description="Disordered" evidence="1">
    <location>
        <begin position="120"/>
        <end position="139"/>
    </location>
</feature>
<dbReference type="Proteomes" id="UP001152797">
    <property type="component" value="Unassembled WGS sequence"/>
</dbReference>
<reference evidence="3" key="1">
    <citation type="submission" date="2022-10" db="EMBL/GenBank/DDBJ databases">
        <authorList>
            <person name="Chen Y."/>
            <person name="Dougan E. K."/>
            <person name="Chan C."/>
            <person name="Rhodes N."/>
            <person name="Thang M."/>
        </authorList>
    </citation>
    <scope>NUCLEOTIDE SEQUENCE</scope>
</reference>
<evidence type="ECO:0000256" key="1">
    <source>
        <dbReference type="SAM" id="MobiDB-lite"/>
    </source>
</evidence>
<dbReference type="Gene3D" id="3.10.10.10">
    <property type="entry name" value="HIV Type 1 Reverse Transcriptase, subunit A, domain 1"/>
    <property type="match status" value="1"/>
</dbReference>
<dbReference type="InterPro" id="IPR043502">
    <property type="entry name" value="DNA/RNA_pol_sf"/>
</dbReference>
<evidence type="ECO:0000259" key="2">
    <source>
        <dbReference type="PROSITE" id="PS50878"/>
    </source>
</evidence>
<reference evidence="4" key="2">
    <citation type="submission" date="2024-04" db="EMBL/GenBank/DDBJ databases">
        <authorList>
            <person name="Chen Y."/>
            <person name="Shah S."/>
            <person name="Dougan E. K."/>
            <person name="Thang M."/>
            <person name="Chan C."/>
        </authorList>
    </citation>
    <scope>NUCLEOTIDE SEQUENCE [LARGE SCALE GENOMIC DNA]</scope>
</reference>
<dbReference type="PANTHER" id="PTHR33050">
    <property type="entry name" value="REVERSE TRANSCRIPTASE DOMAIN-CONTAINING PROTEIN"/>
    <property type="match status" value="1"/>
</dbReference>
<feature type="compositionally biased region" description="Low complexity" evidence="1">
    <location>
        <begin position="433"/>
        <end position="451"/>
    </location>
</feature>
<dbReference type="InterPro" id="IPR052055">
    <property type="entry name" value="Hepadnavirus_pol/RT"/>
</dbReference>
<dbReference type="SUPFAM" id="SSF56672">
    <property type="entry name" value="DNA/RNA polymerases"/>
    <property type="match status" value="1"/>
</dbReference>
<evidence type="ECO:0000313" key="4">
    <source>
        <dbReference type="EMBL" id="CAL1143070.1"/>
    </source>
</evidence>
<sequence length="1389" mass="154397">MARQILPTETELATLASLNDVRVYAGLPQPVWDMISLSLGTVPSLRVLAMNPSRVIGDTVQGLQIPVLETDGNPRLDTTGNPLHRPLSMVESLQFSLMWRIARQAYGLEDYDIFQPPVASPADASAPASAPSSVGSKIPPNVRKVKVSQVADQLDDTELEVMDQAVLDVAFNHYRSRMGSEPLKESEPTAEQVTVLYSRVVTHNGSTYADFSVLTPFGRRAQKQMKAKGFMLQEDGSWKQLEIPGPPTYEAWSACWDIYKTTLLMLQYPGSTATEPKRDVITWSCLEEYFNRICKLNRTYPECWHLLVAAEDRCRGEHLGRCRRLLERAALEGRLPMDLDFDPRTPWVGCFSYAARDMDFWTSEVIVPAQNFLARGGAGKRMSKEIAEDSDVPPAVKEAMEASRTKGMPRPHGQGESKSAKQRRNLRQRFEEGSAPASGGRSSSWQNSSKGSKGGKGAMQHPRRYGQLFVTNREGVQDEQGEHQDVDVPDVDIDDVPTGAHLGSEQNSDNVVLPRPFKFAEFFAGWGGLSTAMKFVSHRWINVSATLDGYRGAWNILDDEHFESGKQVCREVDHGHMAPPCRTLTMARRSDEHGVAKMLRSNDYPEGWGDLEAVEANLVIARMVVLVLILHNQGATFAIENPWMSYLWQLPIMLKVFRLSNVELVCLSEWIRDGFPLGIVHAIENTGVFPATQTVSAAIEESRIHGMLATDVDGTATNYSSFQESVAQAQELMDQLVQTGRADKFETWQEVVETFGEQAKLTRLACLVKTKETGETKYRLVVDSRRSGVNGLMTVKEQVILPKISDIAQSIQYLAKLNEGWSDMLLELVSVDFRDAFHMCPLRPDERQFVVAKDSYGWYHVSKVVQFGLSPGPLLWARLASAAMRLGQAIVKPWEAAVSTYVDDPLLTVMGESARDRAATVLLCVGLWLALGLRISWNKAVRGPVVQWIGFELQLHGKQNCDLTVRLTDSKRKKLLDTLEEIGKHKGVFPLKLLQYAVGVLGWVSSVVPLARPWLAMLWAAITQHIRWLTALVMSLDGQAPGLQVTFRSQPALRHVLVQTDACPTGMGGFLADNDAKLFGAVIGDPSYQSEWELLAVWVSLEVFCKFLHPNFAGCQVLLRTDNTSVIQAVKYCKARSPIMSQLAAEISLQCAILQLMPIEAQHVPGLFNDIADRLSRLERQEDVPFQLRTHSDNAESVPADYEPSVWLNKLSMRTEAGEVLKRRRLNGPWFPDNDSAARSSDAPSGGVRAWVLATLFLLGETELAALTLDTACIRIDHVALTVGLHLSVQKNDPAAKGAWRSLGCTCAVEPLACPFHVLQGFINEQLKSLGLQRLDEVQVGHPQQPGASRPCIRPILEKTEREQVGHPQQSGASRPCIRPILEKTEREQ</sequence>
<gene>
    <name evidence="3" type="ORF">C1SCF055_LOCUS16750</name>
</gene>
<evidence type="ECO:0000313" key="5">
    <source>
        <dbReference type="Proteomes" id="UP001152797"/>
    </source>
</evidence>
<feature type="non-terminal residue" evidence="3">
    <location>
        <position position="1389"/>
    </location>
</feature>
<organism evidence="3">
    <name type="scientific">Cladocopium goreaui</name>
    <dbReference type="NCBI Taxonomy" id="2562237"/>
    <lineage>
        <taxon>Eukaryota</taxon>
        <taxon>Sar</taxon>
        <taxon>Alveolata</taxon>
        <taxon>Dinophyceae</taxon>
        <taxon>Suessiales</taxon>
        <taxon>Symbiodiniaceae</taxon>
        <taxon>Cladocopium</taxon>
    </lineage>
</organism>
<dbReference type="EMBL" id="CAMXCT010001396">
    <property type="protein sequence ID" value="CAI3989695.1"/>
    <property type="molecule type" value="Genomic_DNA"/>
</dbReference>
<protein>
    <recommendedName>
        <fullName evidence="2">Reverse transcriptase domain-containing protein</fullName>
    </recommendedName>
</protein>
<comment type="caution">
    <text evidence="3">The sequence shown here is derived from an EMBL/GenBank/DDBJ whole genome shotgun (WGS) entry which is preliminary data.</text>
</comment>
<dbReference type="InterPro" id="IPR000477">
    <property type="entry name" value="RT_dom"/>
</dbReference>
<dbReference type="EMBL" id="CAMXCT030001396">
    <property type="protein sequence ID" value="CAL4777007.1"/>
    <property type="molecule type" value="Genomic_DNA"/>
</dbReference>
<feature type="compositionally biased region" description="Low complexity" evidence="1">
    <location>
        <begin position="120"/>
        <end position="134"/>
    </location>
</feature>
<dbReference type="CDD" id="cd09275">
    <property type="entry name" value="RNase_HI_RT_DIRS1"/>
    <property type="match status" value="1"/>
</dbReference>
<name>A0A9P1CDU0_9DINO</name>
<dbReference type="PROSITE" id="PS50878">
    <property type="entry name" value="RT_POL"/>
    <property type="match status" value="1"/>
</dbReference>
<feature type="region of interest" description="Disordered" evidence="1">
    <location>
        <begin position="384"/>
        <end position="462"/>
    </location>
</feature>
<evidence type="ECO:0000313" key="3">
    <source>
        <dbReference type="EMBL" id="CAI3989695.1"/>
    </source>
</evidence>
<dbReference type="InterPro" id="IPR043128">
    <property type="entry name" value="Rev_trsase/Diguanyl_cyclase"/>
</dbReference>
<dbReference type="PANTHER" id="PTHR33050:SF7">
    <property type="entry name" value="RIBONUCLEASE H"/>
    <property type="match status" value="1"/>
</dbReference>
<keyword evidence="5" id="KW-1185">Reference proteome</keyword>
<dbReference type="Gene3D" id="3.30.70.270">
    <property type="match status" value="1"/>
</dbReference>
<feature type="region of interest" description="Disordered" evidence="1">
    <location>
        <begin position="1358"/>
        <end position="1389"/>
    </location>
</feature>
<proteinExistence type="predicted"/>
<feature type="domain" description="Reverse transcriptase" evidence="2">
    <location>
        <begin position="749"/>
        <end position="953"/>
    </location>
</feature>
<dbReference type="OrthoDB" id="447121at2759"/>
<dbReference type="EMBL" id="CAMXCT020001396">
    <property type="protein sequence ID" value="CAL1143070.1"/>
    <property type="molecule type" value="Genomic_DNA"/>
</dbReference>